<evidence type="ECO:0000256" key="3">
    <source>
        <dbReference type="ARBA" id="ARBA00010871"/>
    </source>
</evidence>
<feature type="binding site" evidence="16">
    <location>
        <position position="144"/>
    </location>
    <ligand>
        <name>ATP</name>
        <dbReference type="ChEBI" id="CHEBI:30616"/>
    </ligand>
</feature>
<feature type="binding site" evidence="17">
    <location>
        <position position="309"/>
    </location>
    <ligand>
        <name>Mg(2+)</name>
        <dbReference type="ChEBI" id="CHEBI:18420"/>
        <label>1</label>
    </ligand>
</feature>
<keyword evidence="7 18" id="KW-0067">ATP-binding</keyword>
<dbReference type="RefSeq" id="WP_163150370.1">
    <property type="nucleotide sequence ID" value="NZ_VKHP01000006.1"/>
</dbReference>
<dbReference type="GO" id="GO:0071555">
    <property type="term" value="P:cell wall organization"/>
    <property type="evidence" value="ECO:0007669"/>
    <property type="project" value="UniProtKB-KW"/>
</dbReference>
<keyword evidence="6 16" id="KW-0547">Nucleotide-binding</keyword>
<feature type="binding site" evidence="16">
    <location>
        <begin position="320"/>
        <end position="321"/>
    </location>
    <ligand>
        <name>ATP</name>
        <dbReference type="ChEBI" id="CHEBI:30616"/>
    </ligand>
</feature>
<dbReference type="PROSITE" id="PS00844">
    <property type="entry name" value="DALA_DALA_LIGASE_2"/>
    <property type="match status" value="1"/>
</dbReference>
<organism evidence="20 21">
    <name type="scientific">Bradyrhizobium uaiense</name>
    <dbReference type="NCBI Taxonomy" id="2594946"/>
    <lineage>
        <taxon>Bacteria</taxon>
        <taxon>Pseudomonadati</taxon>
        <taxon>Pseudomonadota</taxon>
        <taxon>Alphaproteobacteria</taxon>
        <taxon>Hyphomicrobiales</taxon>
        <taxon>Nitrobacteraceae</taxon>
        <taxon>Bradyrhizobium</taxon>
    </lineage>
</organism>
<comment type="function">
    <text evidence="2 14">Cell wall formation.</text>
</comment>
<keyword evidence="5 17" id="KW-0479">Metal-binding</keyword>
<evidence type="ECO:0000256" key="16">
    <source>
        <dbReference type="PIRSR" id="PIRSR039102-2"/>
    </source>
</evidence>
<dbReference type="HAMAP" id="MF_00047">
    <property type="entry name" value="Dala_Dala_lig"/>
    <property type="match status" value="1"/>
</dbReference>
<feature type="active site" evidence="15">
    <location>
        <position position="193"/>
    </location>
</feature>
<dbReference type="Gene3D" id="3.30.470.20">
    <property type="entry name" value="ATP-grasp fold, B domain"/>
    <property type="match status" value="1"/>
</dbReference>
<feature type="binding site" evidence="17">
    <location>
        <position position="321"/>
    </location>
    <ligand>
        <name>Mg(2+)</name>
        <dbReference type="ChEBI" id="CHEBI:18420"/>
        <label>1</label>
    </ligand>
</feature>
<dbReference type="InterPro" id="IPR011761">
    <property type="entry name" value="ATP-grasp"/>
</dbReference>
<evidence type="ECO:0000256" key="8">
    <source>
        <dbReference type="ARBA" id="ARBA00022842"/>
    </source>
</evidence>
<feature type="binding site" evidence="17">
    <location>
        <position position="321"/>
    </location>
    <ligand>
        <name>Mg(2+)</name>
        <dbReference type="ChEBI" id="CHEBI:18420"/>
        <label>2</label>
    </ligand>
</feature>
<dbReference type="NCBIfam" id="TIGR01205">
    <property type="entry name" value="D_ala_D_alaTIGR"/>
    <property type="match status" value="1"/>
</dbReference>
<feature type="domain" description="ATP-grasp" evidence="19">
    <location>
        <begin position="148"/>
        <end position="354"/>
    </location>
</feature>
<evidence type="ECO:0000256" key="6">
    <source>
        <dbReference type="ARBA" id="ARBA00022741"/>
    </source>
</evidence>
<feature type="active site" evidence="15">
    <location>
        <position position="18"/>
    </location>
</feature>
<dbReference type="GO" id="GO:0008716">
    <property type="term" value="F:D-alanine-D-alanine ligase activity"/>
    <property type="evidence" value="ECO:0007669"/>
    <property type="project" value="UniProtKB-UniRule"/>
</dbReference>
<feature type="binding site" evidence="17">
    <location>
        <position position="323"/>
    </location>
    <ligand>
        <name>Mg(2+)</name>
        <dbReference type="ChEBI" id="CHEBI:18420"/>
        <label>2</label>
    </ligand>
</feature>
<dbReference type="GO" id="GO:0009252">
    <property type="term" value="P:peptidoglycan biosynthetic process"/>
    <property type="evidence" value="ECO:0007669"/>
    <property type="project" value="UniProtKB-UniRule"/>
</dbReference>
<dbReference type="EC" id="6.3.2.4" evidence="14"/>
<feature type="binding site" evidence="16">
    <location>
        <begin position="185"/>
        <end position="187"/>
    </location>
    <ligand>
        <name>ATP</name>
        <dbReference type="ChEBI" id="CHEBI:30616"/>
    </ligand>
</feature>
<evidence type="ECO:0000256" key="13">
    <source>
        <dbReference type="ARBA" id="ARBA00047614"/>
    </source>
</evidence>
<keyword evidence="10 14" id="KW-0573">Peptidoglycan synthesis</keyword>
<gene>
    <name evidence="14" type="primary">ddl</name>
    <name evidence="20" type="ORF">FNJ47_02655</name>
</gene>
<comment type="catalytic activity">
    <reaction evidence="13 14">
        <text>2 D-alanine + ATP = D-alanyl-D-alanine + ADP + phosphate + H(+)</text>
        <dbReference type="Rhea" id="RHEA:11224"/>
        <dbReference type="ChEBI" id="CHEBI:15378"/>
        <dbReference type="ChEBI" id="CHEBI:30616"/>
        <dbReference type="ChEBI" id="CHEBI:43474"/>
        <dbReference type="ChEBI" id="CHEBI:57416"/>
        <dbReference type="ChEBI" id="CHEBI:57822"/>
        <dbReference type="ChEBI" id="CHEBI:456216"/>
        <dbReference type="EC" id="6.3.2.4"/>
    </reaction>
</comment>
<sequence>MAERKIRVAILFGGRSAEHDVSRASAANVLRSLDPDRYDATAIGITRDGRWIAVGAGNGAGTGDSALTISPDGPQLALLPGGQGRTLALGGGATGVQELPAFDVVFPVLHGPNGEDGTVQGALELSDVAYVGSRVMGSAAGMDKDVAKRLLREAGLPIVPFVVMSTTAPISYDDAAGALGSREVFVKPANMGSSVGVSKARNAEEFEAGCRLAFRFDTKILIERCVAPIREVECSVLEDAEGRVRASQLGEIVPSDKHGFYSYDAKYLDADGALLQVPANVAPAVADRIRELANKTFAVLGCEGMARIDFFLHGEQAFVNEANTLPGFTDISMYPRLWEASGLPQSELMDVLIRHALERHKRSRKLAFERE</sequence>
<evidence type="ECO:0000256" key="2">
    <source>
        <dbReference type="ARBA" id="ARBA00003921"/>
    </source>
</evidence>
<dbReference type="NCBIfam" id="NF002528">
    <property type="entry name" value="PRK01966.1-4"/>
    <property type="match status" value="1"/>
</dbReference>
<keyword evidence="8 17" id="KW-0460">Magnesium</keyword>
<keyword evidence="9 14" id="KW-0133">Cell shape</keyword>
<dbReference type="GO" id="GO:0008360">
    <property type="term" value="P:regulation of cell shape"/>
    <property type="evidence" value="ECO:0007669"/>
    <property type="project" value="UniProtKB-KW"/>
</dbReference>
<evidence type="ECO:0000256" key="11">
    <source>
        <dbReference type="ARBA" id="ARBA00023211"/>
    </source>
</evidence>
<evidence type="ECO:0000256" key="10">
    <source>
        <dbReference type="ARBA" id="ARBA00022984"/>
    </source>
</evidence>
<comment type="similarity">
    <text evidence="3 14">Belongs to the D-alanine--D-alanine ligase family.</text>
</comment>
<evidence type="ECO:0000256" key="7">
    <source>
        <dbReference type="ARBA" id="ARBA00022840"/>
    </source>
</evidence>
<dbReference type="InterPro" id="IPR000291">
    <property type="entry name" value="D-Ala_lig_Van_CS"/>
</dbReference>
<keyword evidence="4 14" id="KW-0436">Ligase</keyword>
<dbReference type="UniPathway" id="UPA00219"/>
<evidence type="ECO:0000256" key="5">
    <source>
        <dbReference type="ARBA" id="ARBA00022723"/>
    </source>
</evidence>
<comment type="caution">
    <text evidence="20">The sequence shown here is derived from an EMBL/GenBank/DDBJ whole genome shotgun (WGS) entry which is preliminary data.</text>
</comment>
<evidence type="ECO:0000256" key="9">
    <source>
        <dbReference type="ARBA" id="ARBA00022960"/>
    </source>
</evidence>
<dbReference type="PANTHER" id="PTHR23132">
    <property type="entry name" value="D-ALANINE--D-ALANINE LIGASE"/>
    <property type="match status" value="1"/>
</dbReference>
<feature type="binding site" evidence="16">
    <location>
        <begin position="193"/>
        <end position="194"/>
    </location>
    <ligand>
        <name>ATP</name>
        <dbReference type="ChEBI" id="CHEBI:30616"/>
    </ligand>
</feature>
<protein>
    <recommendedName>
        <fullName evidence="14">D-alanine--D-alanine ligase</fullName>
        <ecNumber evidence="14">6.3.2.4</ecNumber>
    </recommendedName>
    <alternativeName>
        <fullName evidence="14">D-Ala-D-Ala ligase</fullName>
    </alternativeName>
    <alternativeName>
        <fullName evidence="14">D-alanylalanine synthetase</fullName>
    </alternativeName>
</protein>
<dbReference type="Proteomes" id="UP000468531">
    <property type="component" value="Unassembled WGS sequence"/>
</dbReference>
<comment type="pathway">
    <text evidence="14">Cell wall biogenesis; peptidoglycan biosynthesis.</text>
</comment>
<evidence type="ECO:0000256" key="1">
    <source>
        <dbReference type="ARBA" id="ARBA00001936"/>
    </source>
</evidence>
<comment type="cofactor">
    <cofactor evidence="17">
        <name>Mg(2+)</name>
        <dbReference type="ChEBI" id="CHEBI:18420"/>
    </cofactor>
    <cofactor evidence="17">
        <name>Mn(2+)</name>
        <dbReference type="ChEBI" id="CHEBI:29035"/>
    </cofactor>
    <text evidence="17">Binds 2 magnesium or manganese ions per subunit.</text>
</comment>
<dbReference type="GO" id="GO:0046872">
    <property type="term" value="F:metal ion binding"/>
    <property type="evidence" value="ECO:0007669"/>
    <property type="project" value="UniProtKB-KW"/>
</dbReference>
<dbReference type="AlphaFoldDB" id="A0A6P1B8Q8"/>
<proteinExistence type="inferred from homology"/>
<dbReference type="GO" id="GO:0005524">
    <property type="term" value="F:ATP binding"/>
    <property type="evidence" value="ECO:0007669"/>
    <property type="project" value="UniProtKB-UniRule"/>
</dbReference>
<accession>A0A6P1B8Q8</accession>
<dbReference type="Gene3D" id="3.30.1490.20">
    <property type="entry name" value="ATP-grasp fold, A domain"/>
    <property type="match status" value="1"/>
</dbReference>
<dbReference type="EMBL" id="VKHP01000006">
    <property type="protein sequence ID" value="NEU94753.1"/>
    <property type="molecule type" value="Genomic_DNA"/>
</dbReference>
<evidence type="ECO:0000256" key="18">
    <source>
        <dbReference type="PROSITE-ProRule" id="PRU00409"/>
    </source>
</evidence>
<dbReference type="PANTHER" id="PTHR23132:SF25">
    <property type="entry name" value="D-ALANINE--D-ALANINE LIGASE A"/>
    <property type="match status" value="1"/>
</dbReference>
<keyword evidence="21" id="KW-1185">Reference proteome</keyword>
<dbReference type="Pfam" id="PF01820">
    <property type="entry name" value="Dala_Dala_lig_N"/>
    <property type="match status" value="1"/>
</dbReference>
<comment type="cofactor">
    <cofactor evidence="1">
        <name>Mn(2+)</name>
        <dbReference type="ChEBI" id="CHEBI:29035"/>
    </cofactor>
</comment>
<keyword evidence="11 17" id="KW-0464">Manganese</keyword>
<evidence type="ECO:0000259" key="19">
    <source>
        <dbReference type="PROSITE" id="PS50975"/>
    </source>
</evidence>
<feature type="binding site" evidence="16">
    <location>
        <begin position="223"/>
        <end position="231"/>
    </location>
    <ligand>
        <name>ATP</name>
        <dbReference type="ChEBI" id="CHEBI:30616"/>
    </ligand>
</feature>
<reference evidence="20 21" key="1">
    <citation type="journal article" date="2020" name="Arch. Microbiol.">
        <title>Bradyrhizobium uaiense sp. nov., a new highly efficient cowpea symbiont.</title>
        <authorList>
            <person name="Cabral Michel D."/>
            <person name="Azarias Guimaraes A."/>
            <person name="Martins da Costa E."/>
            <person name="Soares de Carvalho T."/>
            <person name="Balsanelli E."/>
            <person name="Willems A."/>
            <person name="Maltempi de Souza E."/>
            <person name="de Souza Moreira F.M."/>
        </authorList>
    </citation>
    <scope>NUCLEOTIDE SEQUENCE [LARGE SCALE GENOMIC DNA]</scope>
    <source>
        <strain evidence="20 21">UFLA 03-164</strain>
    </source>
</reference>
<dbReference type="SUPFAM" id="SSF52440">
    <property type="entry name" value="PreATP-grasp domain"/>
    <property type="match status" value="1"/>
</dbReference>
<evidence type="ECO:0000313" key="20">
    <source>
        <dbReference type="EMBL" id="NEU94753.1"/>
    </source>
</evidence>
<dbReference type="InterPro" id="IPR013815">
    <property type="entry name" value="ATP_grasp_subdomain_1"/>
</dbReference>
<dbReference type="PROSITE" id="PS50975">
    <property type="entry name" value="ATP_GRASP"/>
    <property type="match status" value="1"/>
</dbReference>
<dbReference type="Gene3D" id="3.40.50.20">
    <property type="match status" value="1"/>
</dbReference>
<evidence type="ECO:0000313" key="21">
    <source>
        <dbReference type="Proteomes" id="UP000468531"/>
    </source>
</evidence>
<dbReference type="InterPro" id="IPR011095">
    <property type="entry name" value="Dala_Dala_lig_C"/>
</dbReference>
<dbReference type="GO" id="GO:0005829">
    <property type="term" value="C:cytosol"/>
    <property type="evidence" value="ECO:0007669"/>
    <property type="project" value="TreeGrafter"/>
</dbReference>
<keyword evidence="14" id="KW-0963">Cytoplasm</keyword>
<dbReference type="PROSITE" id="PS00843">
    <property type="entry name" value="DALA_DALA_LIGASE_1"/>
    <property type="match status" value="1"/>
</dbReference>
<keyword evidence="12 14" id="KW-0961">Cell wall biogenesis/degradation</keyword>
<evidence type="ECO:0000256" key="17">
    <source>
        <dbReference type="PIRSR" id="PIRSR039102-3"/>
    </source>
</evidence>
<feature type="active site" evidence="15">
    <location>
        <position position="332"/>
    </location>
</feature>
<dbReference type="InterPro" id="IPR016185">
    <property type="entry name" value="PreATP-grasp_dom_sf"/>
</dbReference>
<evidence type="ECO:0000256" key="14">
    <source>
        <dbReference type="HAMAP-Rule" id="MF_00047"/>
    </source>
</evidence>
<comment type="subcellular location">
    <subcellularLocation>
        <location evidence="14">Cytoplasm</location>
    </subcellularLocation>
</comment>
<dbReference type="Pfam" id="PF07478">
    <property type="entry name" value="Dala_Dala_lig_C"/>
    <property type="match status" value="1"/>
</dbReference>
<dbReference type="SUPFAM" id="SSF56059">
    <property type="entry name" value="Glutathione synthetase ATP-binding domain-like"/>
    <property type="match status" value="1"/>
</dbReference>
<evidence type="ECO:0000256" key="4">
    <source>
        <dbReference type="ARBA" id="ARBA00022598"/>
    </source>
</evidence>
<name>A0A6P1B8Q8_9BRAD</name>
<dbReference type="InterPro" id="IPR011127">
    <property type="entry name" value="Dala_Dala_lig_N"/>
</dbReference>
<evidence type="ECO:0000256" key="15">
    <source>
        <dbReference type="PIRSR" id="PIRSR039102-1"/>
    </source>
</evidence>
<dbReference type="PIRSF" id="PIRSF039102">
    <property type="entry name" value="Ddl/VanB"/>
    <property type="match status" value="1"/>
</dbReference>
<dbReference type="InterPro" id="IPR005905">
    <property type="entry name" value="D_ala_D_ala"/>
</dbReference>
<evidence type="ECO:0000256" key="12">
    <source>
        <dbReference type="ARBA" id="ARBA00023316"/>
    </source>
</evidence>